<dbReference type="AlphaFoldDB" id="A0A817AWG9"/>
<dbReference type="Proteomes" id="UP001295469">
    <property type="component" value="Chromosome A04"/>
</dbReference>
<name>A0A817AWG9_BRANA</name>
<protein>
    <submittedName>
        <fullName evidence="1">(rape) hypothetical protein</fullName>
    </submittedName>
</protein>
<sequence>MMQSPSTKYGGKFFQVVLLYSKPKLHAIYNNKRVVSLHDSLWGTYDQGFDEADFFT</sequence>
<evidence type="ECO:0000313" key="1">
    <source>
        <dbReference type="EMBL" id="CAF2267168.1"/>
    </source>
</evidence>
<accession>A0A817AWG9</accession>
<dbReference type="EMBL" id="HG994358">
    <property type="protein sequence ID" value="CAF2267168.1"/>
    <property type="molecule type" value="Genomic_DNA"/>
</dbReference>
<reference evidence="1" key="1">
    <citation type="submission" date="2021-01" db="EMBL/GenBank/DDBJ databases">
        <authorList>
            <consortium name="Genoscope - CEA"/>
            <person name="William W."/>
        </authorList>
    </citation>
    <scope>NUCLEOTIDE SEQUENCE</scope>
</reference>
<proteinExistence type="predicted"/>
<organism evidence="1">
    <name type="scientific">Brassica napus</name>
    <name type="common">Rape</name>
    <dbReference type="NCBI Taxonomy" id="3708"/>
    <lineage>
        <taxon>Eukaryota</taxon>
        <taxon>Viridiplantae</taxon>
        <taxon>Streptophyta</taxon>
        <taxon>Embryophyta</taxon>
        <taxon>Tracheophyta</taxon>
        <taxon>Spermatophyta</taxon>
        <taxon>Magnoliopsida</taxon>
        <taxon>eudicotyledons</taxon>
        <taxon>Gunneridae</taxon>
        <taxon>Pentapetalae</taxon>
        <taxon>rosids</taxon>
        <taxon>malvids</taxon>
        <taxon>Brassicales</taxon>
        <taxon>Brassicaceae</taxon>
        <taxon>Brassiceae</taxon>
        <taxon>Brassica</taxon>
    </lineage>
</organism>
<gene>
    <name evidence="1" type="ORF">DARMORV10_A04P04990.1</name>
</gene>